<dbReference type="Proteomes" id="UP000037035">
    <property type="component" value="Unassembled WGS sequence"/>
</dbReference>
<dbReference type="AlphaFoldDB" id="A0A0L6UUD4"/>
<feature type="region of interest" description="Disordered" evidence="1">
    <location>
        <begin position="145"/>
        <end position="169"/>
    </location>
</feature>
<accession>A0A0L6UUD4</accession>
<sequence length="474" mass="51506">MFVRHVPAWSKQEPSFSSGPSWSSPAWGKPTATQWSGWEWKPTPPQASSVASFPTTTTPYSSYYTTPTPTPTASSQVLSAATPTATTSDLFDILSSPTSLPGQTTSTNGDSPNSLGPSPSLEGSVMYFIILAAAITSVYVLRKKKSQQGDLQTSGRKLTKKSSPESIRYSNDESFRDCEVGSFMVNTPAIPKRSIWSIEETLASYPKGMQHTVSTQGAPVTITHSNSTSKASSRSCDSTSTMLDPFRCYNYPLQAQSLVPHFQALRSLPAAHSYSPKQHKNPFSSIKSSFTSSRNEWSPTNFSSNSSCLSSTPQEDIHFNSLKSSSTSHRQERNATDAMKTISYSQKSQVHNDYPCGIRDAAKLRKTLKSHASSATGVTSPSSLSSLLGAYSSLNTLVPEMSSYAAISSLGRSEKTFSFQTMKTTDSGITSFLENYAYDRAEAPELSPRRMEQKCGACVPLEHLQQPHNRAAFG</sequence>
<evidence type="ECO:0000313" key="2">
    <source>
        <dbReference type="EMBL" id="KNZ51832.1"/>
    </source>
</evidence>
<dbReference type="VEuPathDB" id="FungiDB:VP01_3790g1"/>
<protein>
    <submittedName>
        <fullName evidence="2">Uncharacterized protein</fullName>
    </submittedName>
</protein>
<name>A0A0L6UUD4_9BASI</name>
<gene>
    <name evidence="2" type="ORF">VP01_3790g1</name>
</gene>
<evidence type="ECO:0000313" key="3">
    <source>
        <dbReference type="Proteomes" id="UP000037035"/>
    </source>
</evidence>
<comment type="caution">
    <text evidence="2">The sequence shown here is derived from an EMBL/GenBank/DDBJ whole genome shotgun (WGS) entry which is preliminary data.</text>
</comment>
<keyword evidence="3" id="KW-1185">Reference proteome</keyword>
<feature type="region of interest" description="Disordered" evidence="1">
    <location>
        <begin position="1"/>
        <end position="53"/>
    </location>
</feature>
<reference evidence="2 3" key="1">
    <citation type="submission" date="2015-08" db="EMBL/GenBank/DDBJ databases">
        <title>Next Generation Sequencing and Analysis of the Genome of Puccinia sorghi L Schw, the Causal Agent of Maize Common Rust.</title>
        <authorList>
            <person name="Rochi L."/>
            <person name="Burguener G."/>
            <person name="Darino M."/>
            <person name="Turjanski A."/>
            <person name="Kreff E."/>
            <person name="Dieguez M.J."/>
            <person name="Sacco F."/>
        </authorList>
    </citation>
    <scope>NUCLEOTIDE SEQUENCE [LARGE SCALE GENOMIC DNA]</scope>
    <source>
        <strain evidence="2 3">RO10H11247</strain>
    </source>
</reference>
<evidence type="ECO:0000256" key="1">
    <source>
        <dbReference type="SAM" id="MobiDB-lite"/>
    </source>
</evidence>
<organism evidence="2 3">
    <name type="scientific">Puccinia sorghi</name>
    <dbReference type="NCBI Taxonomy" id="27349"/>
    <lineage>
        <taxon>Eukaryota</taxon>
        <taxon>Fungi</taxon>
        <taxon>Dikarya</taxon>
        <taxon>Basidiomycota</taxon>
        <taxon>Pucciniomycotina</taxon>
        <taxon>Pucciniomycetes</taxon>
        <taxon>Pucciniales</taxon>
        <taxon>Pucciniaceae</taxon>
        <taxon>Puccinia</taxon>
    </lineage>
</organism>
<dbReference type="OrthoDB" id="2512322at2759"/>
<dbReference type="EMBL" id="LAVV01008824">
    <property type="protein sequence ID" value="KNZ51832.1"/>
    <property type="molecule type" value="Genomic_DNA"/>
</dbReference>
<feature type="region of interest" description="Disordered" evidence="1">
    <location>
        <begin position="91"/>
        <end position="118"/>
    </location>
</feature>
<proteinExistence type="predicted"/>
<feature type="compositionally biased region" description="Polar residues" evidence="1">
    <location>
        <begin position="91"/>
        <end position="117"/>
    </location>
</feature>
<feature type="compositionally biased region" description="Low complexity" evidence="1">
    <location>
        <begin position="14"/>
        <end position="25"/>
    </location>
</feature>